<organism evidence="1 2">
    <name type="scientific">Desmospora profundinema</name>
    <dbReference type="NCBI Taxonomy" id="1571184"/>
    <lineage>
        <taxon>Bacteria</taxon>
        <taxon>Bacillati</taxon>
        <taxon>Bacillota</taxon>
        <taxon>Bacilli</taxon>
        <taxon>Bacillales</taxon>
        <taxon>Thermoactinomycetaceae</taxon>
        <taxon>Desmospora</taxon>
    </lineage>
</organism>
<sequence>MQGLRCYFFSLFLKQVYRVEYIYTMDFSH</sequence>
<proteinExistence type="predicted"/>
<comment type="caution">
    <text evidence="1">The sequence shown here is derived from an EMBL/GenBank/DDBJ whole genome shotgun (WGS) entry which is preliminary data.</text>
</comment>
<reference evidence="1 2" key="1">
    <citation type="submission" date="2023-07" db="EMBL/GenBank/DDBJ databases">
        <title>Genomic Encyclopedia of Type Strains, Phase IV (KMG-IV): sequencing the most valuable type-strain genomes for metagenomic binning, comparative biology and taxonomic classification.</title>
        <authorList>
            <person name="Goeker M."/>
        </authorList>
    </citation>
    <scope>NUCLEOTIDE SEQUENCE [LARGE SCALE GENOMIC DNA]</scope>
    <source>
        <strain evidence="1 2">DSM 45903</strain>
    </source>
</reference>
<evidence type="ECO:0000313" key="2">
    <source>
        <dbReference type="Proteomes" id="UP001185012"/>
    </source>
</evidence>
<evidence type="ECO:0000313" key="1">
    <source>
        <dbReference type="EMBL" id="MDR6224474.1"/>
    </source>
</evidence>
<accession>A0ABU1IKH4</accession>
<gene>
    <name evidence="1" type="ORF">JOE21_000462</name>
</gene>
<keyword evidence="2" id="KW-1185">Reference proteome</keyword>
<protein>
    <submittedName>
        <fullName evidence="1">Uncharacterized protein</fullName>
    </submittedName>
</protein>
<dbReference type="Proteomes" id="UP001185012">
    <property type="component" value="Unassembled WGS sequence"/>
</dbReference>
<dbReference type="EMBL" id="JAVDQG010000001">
    <property type="protein sequence ID" value="MDR6224474.1"/>
    <property type="molecule type" value="Genomic_DNA"/>
</dbReference>
<name>A0ABU1IKH4_9BACL</name>